<dbReference type="STRING" id="1227482.C469_09641"/>
<dbReference type="EMBL" id="AOJG01000028">
    <property type="protein sequence ID" value="EMA59576.1"/>
    <property type="molecule type" value="Genomic_DNA"/>
</dbReference>
<dbReference type="InterPro" id="IPR003208">
    <property type="entry name" value="Dehydtase/Dehydtase_re"/>
</dbReference>
<dbReference type="InterPro" id="IPR010254">
    <property type="entry name" value="B12-dep_deHydtase_bsu"/>
</dbReference>
<feature type="compositionally biased region" description="Basic residues" evidence="1">
    <location>
        <begin position="112"/>
        <end position="122"/>
    </location>
</feature>
<dbReference type="PATRIC" id="fig|1227482.3.peg.1943"/>
<dbReference type="SUPFAM" id="SSF52968">
    <property type="entry name" value="B12-dependent dehydatase associated subunit"/>
    <property type="match status" value="1"/>
</dbReference>
<gene>
    <name evidence="2" type="ORF">C469_09641</name>
</gene>
<evidence type="ECO:0000256" key="1">
    <source>
        <dbReference type="SAM" id="MobiDB-lite"/>
    </source>
</evidence>
<reference evidence="2 3" key="1">
    <citation type="journal article" date="2014" name="PLoS Genet.">
        <title>Phylogenetically driven sequencing of extremely halophilic archaea reveals strategies for static and dynamic osmo-response.</title>
        <authorList>
            <person name="Becker E.A."/>
            <person name="Seitzer P.M."/>
            <person name="Tritt A."/>
            <person name="Larsen D."/>
            <person name="Krusor M."/>
            <person name="Yao A.I."/>
            <person name="Wu D."/>
            <person name="Madern D."/>
            <person name="Eisen J.A."/>
            <person name="Darling A.E."/>
            <person name="Facciotti M.T."/>
        </authorList>
    </citation>
    <scope>NUCLEOTIDE SEQUENCE [LARGE SCALE GENOMIC DNA]</scope>
    <source>
        <strain evidence="2 3">DSM 21995</strain>
    </source>
</reference>
<dbReference type="Proteomes" id="UP000011650">
    <property type="component" value="Unassembled WGS sequence"/>
</dbReference>
<organism evidence="2 3">
    <name type="scientific">Halorubrum lipolyticum DSM 21995</name>
    <dbReference type="NCBI Taxonomy" id="1227482"/>
    <lineage>
        <taxon>Archaea</taxon>
        <taxon>Methanobacteriati</taxon>
        <taxon>Methanobacteriota</taxon>
        <taxon>Stenosarchaea group</taxon>
        <taxon>Halobacteria</taxon>
        <taxon>Halobacteriales</taxon>
        <taxon>Haloferacaceae</taxon>
        <taxon>Halorubrum</taxon>
    </lineage>
</organism>
<dbReference type="RefSeq" id="WP_008006055.1">
    <property type="nucleotide sequence ID" value="NZ_AOJG01000028.1"/>
</dbReference>
<accession>M0NP90</accession>
<dbReference type="Pfam" id="PF02288">
    <property type="entry name" value="Dehydratase_MU"/>
    <property type="match status" value="1"/>
</dbReference>
<proteinExistence type="predicted"/>
<evidence type="ECO:0000313" key="3">
    <source>
        <dbReference type="Proteomes" id="UP000011650"/>
    </source>
</evidence>
<evidence type="ECO:0000313" key="2">
    <source>
        <dbReference type="EMBL" id="EMA59576.1"/>
    </source>
</evidence>
<dbReference type="Gene3D" id="3.40.50.10150">
    <property type="entry name" value="B12-dependent dehydatase associated subunit"/>
    <property type="match status" value="1"/>
</dbReference>
<feature type="region of interest" description="Disordered" evidence="1">
    <location>
        <begin position="87"/>
        <end position="122"/>
    </location>
</feature>
<dbReference type="AlphaFoldDB" id="M0NP90"/>
<feature type="compositionally biased region" description="Polar residues" evidence="1">
    <location>
        <begin position="95"/>
        <end position="110"/>
    </location>
</feature>
<dbReference type="OrthoDB" id="266765at2157"/>
<sequence>MSGCRGEIEADDEIPRIFIRCLSDDIPELVQYIEHGIEEEGVSWVVQHGYDGDGVAVAHEASYDSSLKIGVSVHDSRVVIHHKQLPSDDPLFDIDQTSPETARKLGSNSARLAKKTPLKPIG</sequence>
<keyword evidence="3" id="KW-1185">Reference proteome</keyword>
<name>M0NP90_9EURY</name>
<comment type="caution">
    <text evidence="2">The sequence shown here is derived from an EMBL/GenBank/DDBJ whole genome shotgun (WGS) entry which is preliminary data.</text>
</comment>
<protein>
    <submittedName>
        <fullName evidence="2">Glycerol dehydratase reactivation factor, small subunit</fullName>
    </submittedName>
</protein>